<dbReference type="NCBIfam" id="TIGR01352">
    <property type="entry name" value="tonB_Cterm"/>
    <property type="match status" value="1"/>
</dbReference>
<comment type="caution">
    <text evidence="12">The sequence shown here is derived from an EMBL/GenBank/DDBJ whole genome shotgun (WGS) entry which is preliminary data.</text>
</comment>
<dbReference type="InterPro" id="IPR051045">
    <property type="entry name" value="TonB-dependent_transducer"/>
</dbReference>
<feature type="signal peptide" evidence="10">
    <location>
        <begin position="1"/>
        <end position="22"/>
    </location>
</feature>
<keyword evidence="8" id="KW-1133">Transmembrane helix</keyword>
<dbReference type="PANTHER" id="PTHR33446:SF2">
    <property type="entry name" value="PROTEIN TONB"/>
    <property type="match status" value="1"/>
</dbReference>
<evidence type="ECO:0000256" key="4">
    <source>
        <dbReference type="ARBA" id="ARBA00022475"/>
    </source>
</evidence>
<evidence type="ECO:0000256" key="8">
    <source>
        <dbReference type="ARBA" id="ARBA00022989"/>
    </source>
</evidence>
<dbReference type="Pfam" id="PF03544">
    <property type="entry name" value="TonB_C"/>
    <property type="match status" value="1"/>
</dbReference>
<dbReference type="InterPro" id="IPR006260">
    <property type="entry name" value="TonB/TolA_C"/>
</dbReference>
<keyword evidence="13" id="KW-1185">Reference proteome</keyword>
<keyword evidence="6" id="KW-0812">Transmembrane</keyword>
<evidence type="ECO:0000256" key="5">
    <source>
        <dbReference type="ARBA" id="ARBA00022519"/>
    </source>
</evidence>
<feature type="domain" description="TonB C-terminal" evidence="11">
    <location>
        <begin position="100"/>
        <end position="198"/>
    </location>
</feature>
<dbReference type="Proteomes" id="UP001430954">
    <property type="component" value="Unassembled WGS sequence"/>
</dbReference>
<keyword evidence="10" id="KW-0732">Signal</keyword>
<evidence type="ECO:0000256" key="6">
    <source>
        <dbReference type="ARBA" id="ARBA00022692"/>
    </source>
</evidence>
<dbReference type="PROSITE" id="PS52015">
    <property type="entry name" value="TONB_CTD"/>
    <property type="match status" value="1"/>
</dbReference>
<evidence type="ECO:0000256" key="7">
    <source>
        <dbReference type="ARBA" id="ARBA00022927"/>
    </source>
</evidence>
<keyword evidence="7" id="KW-0653">Protein transport</keyword>
<comment type="subcellular location">
    <subcellularLocation>
        <location evidence="1">Cell inner membrane</location>
        <topology evidence="1">Single-pass membrane protein</topology>
        <orientation evidence="1">Periplasmic side</orientation>
    </subcellularLocation>
</comment>
<evidence type="ECO:0000256" key="3">
    <source>
        <dbReference type="ARBA" id="ARBA00022448"/>
    </source>
</evidence>
<dbReference type="PANTHER" id="PTHR33446">
    <property type="entry name" value="PROTEIN TONB-RELATED"/>
    <property type="match status" value="1"/>
</dbReference>
<gene>
    <name evidence="12" type="ORF">K6753_05135</name>
</gene>
<dbReference type="EMBL" id="JAINZW010000002">
    <property type="protein sequence ID" value="MBZ4038910.1"/>
    <property type="molecule type" value="Genomic_DNA"/>
</dbReference>
<dbReference type="Gene3D" id="3.30.1150.10">
    <property type="match status" value="1"/>
</dbReference>
<feature type="chain" id="PRO_5046310029" evidence="10">
    <location>
        <begin position="23"/>
        <end position="231"/>
    </location>
</feature>
<name>A0ABS7T4X1_9GAMM</name>
<dbReference type="SUPFAM" id="SSF74653">
    <property type="entry name" value="TolA/TonB C-terminal domain"/>
    <property type="match status" value="1"/>
</dbReference>
<keyword evidence="4" id="KW-1003">Cell membrane</keyword>
<sequence>MNRIAIACIAALLGSTALQASASEPAGERHVYTYAVSLDHDGRVTALAPAGEIPPGAATVLEQQVRGWLFQPVDDNGGADVDTWLRISTRTDGDGVHVESATTGPAPRTMAFPEYPRAAGLRGESGVVVMRLDVNADGQVTDATVYDTGERPSRALETAARDAALSWTFHPERVNGRPVASTVLLPMCFLTGEPTPQTCSWNGPQSRRFSRHTVLTLEPAARLKGELALGD</sequence>
<proteinExistence type="inferred from homology"/>
<dbReference type="RefSeq" id="WP_223675110.1">
    <property type="nucleotide sequence ID" value="NZ_JAINZW010000002.1"/>
</dbReference>
<evidence type="ECO:0000256" key="2">
    <source>
        <dbReference type="ARBA" id="ARBA00006555"/>
    </source>
</evidence>
<accession>A0ABS7T4X1</accession>
<protein>
    <submittedName>
        <fullName evidence="12">Energy transducer TonB</fullName>
    </submittedName>
</protein>
<evidence type="ECO:0000313" key="13">
    <source>
        <dbReference type="Proteomes" id="UP001430954"/>
    </source>
</evidence>
<organism evidence="12 13">
    <name type="scientific">Novilysobacter selenitireducens</name>
    <dbReference type="NCBI Taxonomy" id="2872639"/>
    <lineage>
        <taxon>Bacteria</taxon>
        <taxon>Pseudomonadati</taxon>
        <taxon>Pseudomonadota</taxon>
        <taxon>Gammaproteobacteria</taxon>
        <taxon>Lysobacterales</taxon>
        <taxon>Lysobacteraceae</taxon>
        <taxon>Novilysobacter</taxon>
    </lineage>
</organism>
<keyword evidence="5" id="KW-0997">Cell inner membrane</keyword>
<comment type="similarity">
    <text evidence="2">Belongs to the TonB family.</text>
</comment>
<keyword evidence="9" id="KW-0472">Membrane</keyword>
<dbReference type="InterPro" id="IPR037682">
    <property type="entry name" value="TonB_C"/>
</dbReference>
<evidence type="ECO:0000313" key="12">
    <source>
        <dbReference type="EMBL" id="MBZ4038910.1"/>
    </source>
</evidence>
<evidence type="ECO:0000259" key="11">
    <source>
        <dbReference type="PROSITE" id="PS52015"/>
    </source>
</evidence>
<reference evidence="12 13" key="1">
    <citation type="submission" date="2021-09" db="EMBL/GenBank/DDBJ databases">
        <title>Lysobacter sp. 13A isolated from the river sediment.</title>
        <authorList>
            <person name="Liu H."/>
            <person name="Li S."/>
            <person name="Mao S."/>
        </authorList>
    </citation>
    <scope>NUCLEOTIDE SEQUENCE [LARGE SCALE GENOMIC DNA]</scope>
    <source>
        <strain evidence="12 13">13A</strain>
    </source>
</reference>
<evidence type="ECO:0000256" key="1">
    <source>
        <dbReference type="ARBA" id="ARBA00004383"/>
    </source>
</evidence>
<keyword evidence="3" id="KW-0813">Transport</keyword>
<evidence type="ECO:0000256" key="10">
    <source>
        <dbReference type="SAM" id="SignalP"/>
    </source>
</evidence>
<evidence type="ECO:0000256" key="9">
    <source>
        <dbReference type="ARBA" id="ARBA00023136"/>
    </source>
</evidence>